<name>A0A060T2X2_BLAAD</name>
<evidence type="ECO:0000259" key="3">
    <source>
        <dbReference type="SMART" id="SM01000"/>
    </source>
</evidence>
<dbReference type="SUPFAM" id="SSF55961">
    <property type="entry name" value="Bet v1-like"/>
    <property type="match status" value="1"/>
</dbReference>
<gene>
    <name evidence="4" type="ORF">GNLVRS02_ARAD1C32252g</name>
</gene>
<dbReference type="GO" id="GO:0006457">
    <property type="term" value="P:protein folding"/>
    <property type="evidence" value="ECO:0007669"/>
    <property type="project" value="TreeGrafter"/>
</dbReference>
<protein>
    <submittedName>
        <fullName evidence="4">ARAD1C32252p</fullName>
    </submittedName>
</protein>
<evidence type="ECO:0000256" key="2">
    <source>
        <dbReference type="SAM" id="MobiDB-lite"/>
    </source>
</evidence>
<dbReference type="EMBL" id="HG937693">
    <property type="protein sequence ID" value="CDP35303.1"/>
    <property type="molecule type" value="Genomic_DNA"/>
</dbReference>
<dbReference type="AlphaFoldDB" id="A0A060T2X2"/>
<dbReference type="CDD" id="cd08892">
    <property type="entry name" value="SRPBCC_Aha1"/>
    <property type="match status" value="1"/>
</dbReference>
<dbReference type="InterPro" id="IPR013538">
    <property type="entry name" value="ASHA1/2-like_C"/>
</dbReference>
<reference evidence="4" key="1">
    <citation type="submission" date="2014-02" db="EMBL/GenBank/DDBJ databases">
        <authorList>
            <person name="Genoscope - CEA"/>
        </authorList>
    </citation>
    <scope>NUCLEOTIDE SEQUENCE</scope>
    <source>
        <strain evidence="4">LS3</strain>
    </source>
</reference>
<proteinExistence type="inferred from homology"/>
<dbReference type="Pfam" id="PF08327">
    <property type="entry name" value="AHSA1"/>
    <property type="match status" value="1"/>
</dbReference>
<reference evidence="4" key="2">
    <citation type="submission" date="2014-06" db="EMBL/GenBank/DDBJ databases">
        <title>The complete genome of Blastobotrys (Arxula) adeninivorans LS3 - a yeast of biotechnological interest.</title>
        <authorList>
            <person name="Kunze G."/>
            <person name="Gaillardin C."/>
            <person name="Czernicka M."/>
            <person name="Durrens P."/>
            <person name="Martin T."/>
            <person name="Boer E."/>
            <person name="Gabaldon T."/>
            <person name="Cruz J."/>
            <person name="Talla E."/>
            <person name="Marck C."/>
            <person name="Goffeau A."/>
            <person name="Barbe V."/>
            <person name="Baret P."/>
            <person name="Baronian K."/>
            <person name="Beier S."/>
            <person name="Bleykasten C."/>
            <person name="Bode R."/>
            <person name="Casaregola S."/>
            <person name="Despons L."/>
            <person name="Fairhead C."/>
            <person name="Giersberg M."/>
            <person name="Gierski P."/>
            <person name="Hahnel U."/>
            <person name="Hartmann A."/>
            <person name="Jankowska D."/>
            <person name="Jubin C."/>
            <person name="Jung P."/>
            <person name="Lafontaine I."/>
            <person name="Leh-Louis V."/>
            <person name="Lemaire M."/>
            <person name="Marcet-Houben M."/>
            <person name="Mascher M."/>
            <person name="Morel G."/>
            <person name="Richard G.-F."/>
            <person name="Riechen J."/>
            <person name="Sacerdot C."/>
            <person name="Sarkar A."/>
            <person name="Savel G."/>
            <person name="Schacherer J."/>
            <person name="Sherman D."/>
            <person name="Straub M.-L."/>
            <person name="Stein N."/>
            <person name="Thierry A."/>
            <person name="Trautwein-Schult A."/>
            <person name="Westhof E."/>
            <person name="Worch S."/>
            <person name="Dujon B."/>
            <person name="Souciet J.-L."/>
            <person name="Wincker P."/>
            <person name="Scholz U."/>
            <person name="Neuveglise N."/>
        </authorList>
    </citation>
    <scope>NUCLEOTIDE SEQUENCE</scope>
    <source>
        <strain evidence="4">LS3</strain>
    </source>
</reference>
<dbReference type="InterPro" id="IPR023393">
    <property type="entry name" value="START-like_dom_sf"/>
</dbReference>
<dbReference type="Pfam" id="PF09229">
    <property type="entry name" value="Aha1_N"/>
    <property type="match status" value="1"/>
</dbReference>
<comment type="similarity">
    <text evidence="1">Belongs to the AHA1 family.</text>
</comment>
<dbReference type="InterPro" id="IPR015310">
    <property type="entry name" value="AHSA1-like_N"/>
</dbReference>
<evidence type="ECO:0000256" key="1">
    <source>
        <dbReference type="ARBA" id="ARBA00006817"/>
    </source>
</evidence>
<organism evidence="4">
    <name type="scientific">Blastobotrys adeninivorans</name>
    <name type="common">Yeast</name>
    <name type="synonym">Arxula adeninivorans</name>
    <dbReference type="NCBI Taxonomy" id="409370"/>
    <lineage>
        <taxon>Eukaryota</taxon>
        <taxon>Fungi</taxon>
        <taxon>Dikarya</taxon>
        <taxon>Ascomycota</taxon>
        <taxon>Saccharomycotina</taxon>
        <taxon>Dipodascomycetes</taxon>
        <taxon>Dipodascales</taxon>
        <taxon>Trichomonascaceae</taxon>
        <taxon>Blastobotrys</taxon>
    </lineage>
</organism>
<dbReference type="GO" id="GO:0005829">
    <property type="term" value="C:cytosol"/>
    <property type="evidence" value="ECO:0007669"/>
    <property type="project" value="TreeGrafter"/>
</dbReference>
<dbReference type="SMART" id="SM01000">
    <property type="entry name" value="Aha1_N"/>
    <property type="match status" value="1"/>
</dbReference>
<dbReference type="Gene3D" id="3.15.10.20">
    <property type="entry name" value="Activator of Hsp90 ATPase Aha1, N-terminal domain"/>
    <property type="match status" value="1"/>
</dbReference>
<accession>A0A060T2X2</accession>
<dbReference type="Gene3D" id="3.30.530.20">
    <property type="match status" value="1"/>
</dbReference>
<evidence type="ECO:0000313" key="4">
    <source>
        <dbReference type="EMBL" id="CDP35303.1"/>
    </source>
</evidence>
<dbReference type="GO" id="GO:0051087">
    <property type="term" value="F:protein-folding chaperone binding"/>
    <property type="evidence" value="ECO:0007669"/>
    <property type="project" value="InterPro"/>
</dbReference>
<feature type="domain" description="Activator of Hsp90 ATPase AHSA1-like N-terminal" evidence="3">
    <location>
        <begin position="13"/>
        <end position="146"/>
    </location>
</feature>
<feature type="compositionally biased region" description="Basic and acidic residues" evidence="2">
    <location>
        <begin position="142"/>
        <end position="162"/>
    </location>
</feature>
<dbReference type="PANTHER" id="PTHR13009">
    <property type="entry name" value="HEAT SHOCK PROTEIN 90 HSP90 CO-CHAPERONE AHA-1"/>
    <property type="match status" value="1"/>
</dbReference>
<dbReference type="GO" id="GO:0001671">
    <property type="term" value="F:ATPase activator activity"/>
    <property type="evidence" value="ECO:0007669"/>
    <property type="project" value="InterPro"/>
</dbReference>
<dbReference type="InterPro" id="IPR036338">
    <property type="entry name" value="Aha1"/>
</dbReference>
<dbReference type="SUPFAM" id="SSF103111">
    <property type="entry name" value="Activator of Hsp90 ATPase, Aha1"/>
    <property type="match status" value="1"/>
</dbReference>
<dbReference type="PANTHER" id="PTHR13009:SF22">
    <property type="entry name" value="LD43819P"/>
    <property type="match status" value="1"/>
</dbReference>
<feature type="region of interest" description="Disordered" evidence="2">
    <location>
        <begin position="142"/>
        <end position="184"/>
    </location>
</feature>
<sequence>MAIETLTQRHWVDKNCLSWSKTYFDEKLVGITASEGDLEATISKVRSVDGDADVSQRKGKVICLFDLRMVLEYTGKTKDADSVSGTISIPEVAYDTEEDEYDFQISIDGENSAKEPIKPFVRSKIIPQLRKALGKFGPDLIETHGKDIQHPKGHFTEQKPKSDAAALNSESASNKESAASSTSDVVGTAAYNTTSVTMEPVFSAPAQQLYDAFLKPEMVAAWTRSKPDISPKVGSEYTLFNGNISGKILKLEEPNHISMTWRLRDWKQGHYANLDLNFAQGSGETSLKVNWTGIPIGQEEVVQTNFDEYYVKPIKLTFGFGTVL</sequence>
<feature type="compositionally biased region" description="Low complexity" evidence="2">
    <location>
        <begin position="163"/>
        <end position="184"/>
    </location>
</feature>
<dbReference type="PhylomeDB" id="A0A060T2X2"/>